<keyword evidence="3" id="KW-1185">Reference proteome</keyword>
<protein>
    <submittedName>
        <fullName evidence="2">Uncharacterized protein</fullName>
    </submittedName>
</protein>
<name>A0A6A5SKI4_9PLEO</name>
<gene>
    <name evidence="2" type="ORF">EJ02DRAFT_225415</name>
</gene>
<proteinExistence type="predicted"/>
<evidence type="ECO:0000313" key="2">
    <source>
        <dbReference type="EMBL" id="KAF1940673.1"/>
    </source>
</evidence>
<accession>A0A6A5SKI4</accession>
<feature type="region of interest" description="Disordered" evidence="1">
    <location>
        <begin position="122"/>
        <end position="149"/>
    </location>
</feature>
<reference evidence="2" key="1">
    <citation type="journal article" date="2020" name="Stud. Mycol.">
        <title>101 Dothideomycetes genomes: a test case for predicting lifestyles and emergence of pathogens.</title>
        <authorList>
            <person name="Haridas S."/>
            <person name="Albert R."/>
            <person name="Binder M."/>
            <person name="Bloem J."/>
            <person name="Labutti K."/>
            <person name="Salamov A."/>
            <person name="Andreopoulos B."/>
            <person name="Baker S."/>
            <person name="Barry K."/>
            <person name="Bills G."/>
            <person name="Bluhm B."/>
            <person name="Cannon C."/>
            <person name="Castanera R."/>
            <person name="Culley D."/>
            <person name="Daum C."/>
            <person name="Ezra D."/>
            <person name="Gonzalez J."/>
            <person name="Henrissat B."/>
            <person name="Kuo A."/>
            <person name="Liang C."/>
            <person name="Lipzen A."/>
            <person name="Lutzoni F."/>
            <person name="Magnuson J."/>
            <person name="Mondo S."/>
            <person name="Nolan M."/>
            <person name="Ohm R."/>
            <person name="Pangilinan J."/>
            <person name="Park H.-J."/>
            <person name="Ramirez L."/>
            <person name="Alfaro M."/>
            <person name="Sun H."/>
            <person name="Tritt A."/>
            <person name="Yoshinaga Y."/>
            <person name="Zwiers L.-H."/>
            <person name="Turgeon B."/>
            <person name="Goodwin S."/>
            <person name="Spatafora J."/>
            <person name="Crous P."/>
            <person name="Grigoriev I."/>
        </authorList>
    </citation>
    <scope>NUCLEOTIDE SEQUENCE</scope>
    <source>
        <strain evidence="2">CBS 161.51</strain>
    </source>
</reference>
<evidence type="ECO:0000256" key="1">
    <source>
        <dbReference type="SAM" id="MobiDB-lite"/>
    </source>
</evidence>
<dbReference type="EMBL" id="ML976059">
    <property type="protein sequence ID" value="KAF1940673.1"/>
    <property type="molecule type" value="Genomic_DNA"/>
</dbReference>
<dbReference type="AlphaFoldDB" id="A0A6A5SKI4"/>
<evidence type="ECO:0000313" key="3">
    <source>
        <dbReference type="Proteomes" id="UP000800038"/>
    </source>
</evidence>
<sequence length="188" mass="20616">MPWSPSISSARQAATFPAQLHEGHGYRQTMYHDGIGLHITDSRRRSSMVRKVEYQRHAYADFVLYPTNDAPPSPRGRLVDVLQDHPAPQVSSAKPSVGSHVTSAKPSSKVRLKPAIIHGVAQSDEAMPDKKEQAFQSSAGPTPPQTPRLARLSTPDLSDLDEALFCECGVQANVVRCCTSCNKEVDLW</sequence>
<dbReference type="Proteomes" id="UP000800038">
    <property type="component" value="Unassembled WGS sequence"/>
</dbReference>
<dbReference type="OrthoDB" id="3788377at2759"/>
<organism evidence="2 3">
    <name type="scientific">Clathrospora elynae</name>
    <dbReference type="NCBI Taxonomy" id="706981"/>
    <lineage>
        <taxon>Eukaryota</taxon>
        <taxon>Fungi</taxon>
        <taxon>Dikarya</taxon>
        <taxon>Ascomycota</taxon>
        <taxon>Pezizomycotina</taxon>
        <taxon>Dothideomycetes</taxon>
        <taxon>Pleosporomycetidae</taxon>
        <taxon>Pleosporales</taxon>
        <taxon>Diademaceae</taxon>
        <taxon>Clathrospora</taxon>
    </lineage>
</organism>